<dbReference type="EMBL" id="CP043960">
    <property type="protein sequence ID" value="QER90411.1"/>
    <property type="molecule type" value="Genomic_DNA"/>
</dbReference>
<name>A0ABX6A3G9_STRTE</name>
<evidence type="ECO:0000313" key="3">
    <source>
        <dbReference type="Proteomes" id="UP000324308"/>
    </source>
</evidence>
<keyword evidence="3" id="KW-1185">Reference proteome</keyword>
<keyword evidence="2" id="KW-0614">Plasmid</keyword>
<evidence type="ECO:0000313" key="2">
    <source>
        <dbReference type="EMBL" id="QER90411.1"/>
    </source>
</evidence>
<protein>
    <submittedName>
        <fullName evidence="2">Uncharacterized protein</fullName>
    </submittedName>
</protein>
<reference evidence="2 3" key="1">
    <citation type="submission" date="2019-09" db="EMBL/GenBank/DDBJ databases">
        <title>Draft genome sequence of the Ebosin-producing strain Streptomyces sp. 139.</title>
        <authorList>
            <person name="Ai L."/>
            <person name="Geng M."/>
            <person name="Ma M."/>
            <person name="Bai L."/>
        </authorList>
    </citation>
    <scope>NUCLEOTIDE SEQUENCE [LARGE SCALE GENOMIC DNA]</scope>
    <source>
        <strain evidence="2 3">139</strain>
        <plasmid evidence="2 3">unnamed1</plasmid>
    </source>
</reference>
<gene>
    <name evidence="2" type="ORF">F3L20_32525</name>
</gene>
<proteinExistence type="predicted"/>
<geneLocation type="plasmid" evidence="2 3">
    <name>unnamed1</name>
</geneLocation>
<feature type="region of interest" description="Disordered" evidence="1">
    <location>
        <begin position="17"/>
        <end position="37"/>
    </location>
</feature>
<sequence length="78" mass="8430">MTDIAAEAITLERQAEKAHCARSPARGEAAADDVRGDSSMSWSMRQMSARDVIRCAVATATAWPTLFAGRSWVLGFVD</sequence>
<evidence type="ECO:0000256" key="1">
    <source>
        <dbReference type="SAM" id="MobiDB-lite"/>
    </source>
</evidence>
<organism evidence="2 3">
    <name type="scientific">Streptomyces tendae</name>
    <dbReference type="NCBI Taxonomy" id="1932"/>
    <lineage>
        <taxon>Bacteria</taxon>
        <taxon>Bacillati</taxon>
        <taxon>Actinomycetota</taxon>
        <taxon>Actinomycetes</taxon>
        <taxon>Kitasatosporales</taxon>
        <taxon>Streptomycetaceae</taxon>
        <taxon>Streptomyces</taxon>
    </lineage>
</organism>
<dbReference type="Proteomes" id="UP000324308">
    <property type="component" value="Plasmid unnamed1"/>
</dbReference>
<dbReference type="RefSeq" id="WP_150157686.1">
    <property type="nucleotide sequence ID" value="NZ_CP043960.1"/>
</dbReference>
<accession>A0ABX6A3G9</accession>